<feature type="region of interest" description="Disordered" evidence="1">
    <location>
        <begin position="400"/>
        <end position="419"/>
    </location>
</feature>
<feature type="compositionally biased region" description="Basic and acidic residues" evidence="1">
    <location>
        <begin position="112"/>
        <end position="139"/>
    </location>
</feature>
<reference evidence="2" key="1">
    <citation type="journal article" date="2019" name="Environ. Microbiol.">
        <title>Fungal ecological strategies reflected in gene transcription - a case study of two litter decomposers.</title>
        <authorList>
            <person name="Barbi F."/>
            <person name="Kohler A."/>
            <person name="Barry K."/>
            <person name="Baskaran P."/>
            <person name="Daum C."/>
            <person name="Fauchery L."/>
            <person name="Ihrmark K."/>
            <person name="Kuo A."/>
            <person name="LaButti K."/>
            <person name="Lipzen A."/>
            <person name="Morin E."/>
            <person name="Grigoriev I.V."/>
            <person name="Henrissat B."/>
            <person name="Lindahl B."/>
            <person name="Martin F."/>
        </authorList>
    </citation>
    <scope>NUCLEOTIDE SEQUENCE</scope>
    <source>
        <strain evidence="2">JB14</strain>
    </source>
</reference>
<evidence type="ECO:0008006" key="4">
    <source>
        <dbReference type="Google" id="ProtNLM"/>
    </source>
</evidence>
<name>A0A6A4GTL2_9AGAR</name>
<feature type="compositionally biased region" description="Polar residues" evidence="1">
    <location>
        <begin position="319"/>
        <end position="341"/>
    </location>
</feature>
<evidence type="ECO:0000256" key="1">
    <source>
        <dbReference type="SAM" id="MobiDB-lite"/>
    </source>
</evidence>
<evidence type="ECO:0000313" key="2">
    <source>
        <dbReference type="EMBL" id="KAE9389149.1"/>
    </source>
</evidence>
<proteinExistence type="predicted"/>
<keyword evidence="3" id="KW-1185">Reference proteome</keyword>
<organism evidence="2 3">
    <name type="scientific">Gymnopus androsaceus JB14</name>
    <dbReference type="NCBI Taxonomy" id="1447944"/>
    <lineage>
        <taxon>Eukaryota</taxon>
        <taxon>Fungi</taxon>
        <taxon>Dikarya</taxon>
        <taxon>Basidiomycota</taxon>
        <taxon>Agaricomycotina</taxon>
        <taxon>Agaricomycetes</taxon>
        <taxon>Agaricomycetidae</taxon>
        <taxon>Agaricales</taxon>
        <taxon>Marasmiineae</taxon>
        <taxon>Omphalotaceae</taxon>
        <taxon>Gymnopus</taxon>
    </lineage>
</organism>
<feature type="region of interest" description="Disordered" evidence="1">
    <location>
        <begin position="311"/>
        <end position="341"/>
    </location>
</feature>
<feature type="compositionally biased region" description="Acidic residues" evidence="1">
    <location>
        <begin position="400"/>
        <end position="410"/>
    </location>
</feature>
<dbReference type="Proteomes" id="UP000799118">
    <property type="component" value="Unassembled WGS sequence"/>
</dbReference>
<gene>
    <name evidence="2" type="ORF">BT96DRAFT_947091</name>
</gene>
<accession>A0A6A4GTL2</accession>
<protein>
    <recommendedName>
        <fullName evidence="4">Retrotransposon gag domain-containing protein</fullName>
    </recommendedName>
</protein>
<dbReference type="EMBL" id="ML769710">
    <property type="protein sequence ID" value="KAE9389149.1"/>
    <property type="molecule type" value="Genomic_DNA"/>
</dbReference>
<dbReference type="OrthoDB" id="3033163at2759"/>
<sequence length="419" mass="48686">MDQMDQIYLRMDRGRGQPGVFDPRVWRPHEWHIILSKTLSKTGGLKGKGMEGKGEIYQQISEFQKDHQDHLDPLDRPDHQDHMDTQAHQDLQGTMDLQDHLGHRDHRDHLDLQEKKDPQDHRDQQEEGEEYKLQMKDNRNAMPLPENPNWKFKNLNHLMEQTALRGEHSSQTVITCLLPNLRSTAPLNHRYYQNLVEWELSQPGLYVPAIHEWPDFILTFGKLFGLHDEQLHSQATLDSTIQKLGESFADFFVHFEDASLKTRYNDDALRWRLLKQIRRDLRNHLTMVGRIPDTYPGVIERLLDLDGAREAFQDAGPGPQTQYNRNRGAQPSPAPANSLNQAQARAAFAISQEERDRRMRERLCLICGEPGETPTEDPAHARASFTYNDDEEVDMQLFFETEEETPDEQTSDMGKDKLT</sequence>
<evidence type="ECO:0000313" key="3">
    <source>
        <dbReference type="Proteomes" id="UP000799118"/>
    </source>
</evidence>
<feature type="region of interest" description="Disordered" evidence="1">
    <location>
        <begin position="112"/>
        <end position="146"/>
    </location>
</feature>
<dbReference type="AlphaFoldDB" id="A0A6A4GTL2"/>